<proteinExistence type="predicted"/>
<dbReference type="Proteomes" id="UP001203423">
    <property type="component" value="Unassembled WGS sequence"/>
</dbReference>
<dbReference type="PANTHER" id="PTHR38765">
    <property type="entry name" value="DUF484 DOMAIN-CONTAINING PROTEIN"/>
    <property type="match status" value="1"/>
</dbReference>
<gene>
    <name evidence="2" type="ORF">L2764_19775</name>
</gene>
<dbReference type="Gene3D" id="3.30.450.40">
    <property type="match status" value="1"/>
</dbReference>
<protein>
    <submittedName>
        <fullName evidence="2">DUF484 family protein</fullName>
    </submittedName>
</protein>
<dbReference type="InterPro" id="IPR007435">
    <property type="entry name" value="DUF484"/>
</dbReference>
<organism evidence="2 3">
    <name type="scientific">Shewanella surugensis</name>
    <dbReference type="NCBI Taxonomy" id="212020"/>
    <lineage>
        <taxon>Bacteria</taxon>
        <taxon>Pseudomonadati</taxon>
        <taxon>Pseudomonadota</taxon>
        <taxon>Gammaproteobacteria</taxon>
        <taxon>Alteromonadales</taxon>
        <taxon>Shewanellaceae</taxon>
        <taxon>Shewanella</taxon>
    </lineage>
</organism>
<feature type="coiled-coil region" evidence="1">
    <location>
        <begin position="49"/>
        <end position="76"/>
    </location>
</feature>
<sequence>MTDLLHMQETAPFDEILIREYLRENPDFFARFPELLTGMRIPHQERGTVSLVERQQSALRQQVQQLEEEITALMTMATRNEQIYMFNNALSMKLLECDGISDLRQILSVELKNQFNFSHVRLISVHDIDSELAHIWQKRLNQGYYFGRLTQAESRRLFGSDVGSVALSRLSKECGQVIFAIATQDPSHFQPDMDHLLLDQIKQLLDHLVPKC</sequence>
<comment type="caution">
    <text evidence="2">The sequence shown here is derived from an EMBL/GenBank/DDBJ whole genome shotgun (WGS) entry which is preliminary data.</text>
</comment>
<name>A0ABT0LGS6_9GAMM</name>
<evidence type="ECO:0000313" key="3">
    <source>
        <dbReference type="Proteomes" id="UP001203423"/>
    </source>
</evidence>
<keyword evidence="1" id="KW-0175">Coiled coil</keyword>
<dbReference type="RefSeq" id="WP_248942075.1">
    <property type="nucleotide sequence ID" value="NZ_JAKIKS010000100.1"/>
</dbReference>
<reference evidence="2 3" key="1">
    <citation type="submission" date="2022-01" db="EMBL/GenBank/DDBJ databases">
        <title>Whole genome-based taxonomy of the Shewanellaceae.</title>
        <authorList>
            <person name="Martin-Rodriguez A.J."/>
        </authorList>
    </citation>
    <scope>NUCLEOTIDE SEQUENCE [LARGE SCALE GENOMIC DNA]</scope>
    <source>
        <strain evidence="2 3">DSM 17177</strain>
    </source>
</reference>
<dbReference type="PANTHER" id="PTHR38765:SF1">
    <property type="entry name" value="DUF484 DOMAIN-CONTAINING PROTEIN"/>
    <property type="match status" value="1"/>
</dbReference>
<dbReference type="Pfam" id="PF04340">
    <property type="entry name" value="DUF484"/>
    <property type="match status" value="1"/>
</dbReference>
<keyword evidence="3" id="KW-1185">Reference proteome</keyword>
<dbReference type="EMBL" id="JAKIKS010000100">
    <property type="protein sequence ID" value="MCL1126660.1"/>
    <property type="molecule type" value="Genomic_DNA"/>
</dbReference>
<dbReference type="InterPro" id="IPR029016">
    <property type="entry name" value="GAF-like_dom_sf"/>
</dbReference>
<evidence type="ECO:0000256" key="1">
    <source>
        <dbReference type="SAM" id="Coils"/>
    </source>
</evidence>
<accession>A0ABT0LGS6</accession>
<evidence type="ECO:0000313" key="2">
    <source>
        <dbReference type="EMBL" id="MCL1126660.1"/>
    </source>
</evidence>